<reference evidence="2 3" key="2">
    <citation type="submission" date="2018-11" db="EMBL/GenBank/DDBJ databases">
        <authorList>
            <consortium name="Pathogen Informatics"/>
        </authorList>
    </citation>
    <scope>NUCLEOTIDE SEQUENCE [LARGE SCALE GENOMIC DNA]</scope>
    <source>
        <strain evidence="2 3">NST_G2</strain>
    </source>
</reference>
<dbReference type="PANTHER" id="PTHR47027">
    <property type="entry name" value="REVERSE TRANSCRIPTASE DOMAIN-CONTAINING PROTEIN"/>
    <property type="match status" value="1"/>
</dbReference>
<feature type="region of interest" description="Disordered" evidence="1">
    <location>
        <begin position="136"/>
        <end position="156"/>
    </location>
</feature>
<evidence type="ECO:0000313" key="2">
    <source>
        <dbReference type="EMBL" id="VDL93100.1"/>
    </source>
</evidence>
<gene>
    <name evidence="2" type="ORF">SSLN_LOCUS6715</name>
</gene>
<reference evidence="4" key="1">
    <citation type="submission" date="2016-06" db="UniProtKB">
        <authorList>
            <consortium name="WormBaseParasite"/>
        </authorList>
    </citation>
    <scope>IDENTIFICATION</scope>
</reference>
<protein>
    <submittedName>
        <fullName evidence="4">Reverse transcriptase domain-containing protein</fullName>
    </submittedName>
</protein>
<dbReference type="WBParaSite" id="SSLN_0000692801-mRNA-1">
    <property type="protein sequence ID" value="SSLN_0000692801-mRNA-1"/>
    <property type="gene ID" value="SSLN_0000692801"/>
</dbReference>
<dbReference type="AlphaFoldDB" id="A0A183SR67"/>
<dbReference type="PANTHER" id="PTHR47027:SF26">
    <property type="entry name" value="REVERSE TRANSCRIPTASE DOMAIN-CONTAINING PROTEIN"/>
    <property type="match status" value="1"/>
</dbReference>
<dbReference type="Proteomes" id="UP000275846">
    <property type="component" value="Unassembled WGS sequence"/>
</dbReference>
<evidence type="ECO:0000313" key="4">
    <source>
        <dbReference type="WBParaSite" id="SSLN_0000692801-mRNA-1"/>
    </source>
</evidence>
<evidence type="ECO:0000256" key="1">
    <source>
        <dbReference type="SAM" id="MobiDB-lite"/>
    </source>
</evidence>
<name>A0A183SR67_SCHSO</name>
<dbReference type="OrthoDB" id="6629474at2759"/>
<keyword evidence="3" id="KW-1185">Reference proteome</keyword>
<proteinExistence type="predicted"/>
<dbReference type="EMBL" id="UYSU01033821">
    <property type="protein sequence ID" value="VDL93100.1"/>
    <property type="molecule type" value="Genomic_DNA"/>
</dbReference>
<organism evidence="4">
    <name type="scientific">Schistocephalus solidus</name>
    <name type="common">Tapeworm</name>
    <dbReference type="NCBI Taxonomy" id="70667"/>
    <lineage>
        <taxon>Eukaryota</taxon>
        <taxon>Metazoa</taxon>
        <taxon>Spiralia</taxon>
        <taxon>Lophotrochozoa</taxon>
        <taxon>Platyhelminthes</taxon>
        <taxon>Cestoda</taxon>
        <taxon>Eucestoda</taxon>
        <taxon>Diphyllobothriidea</taxon>
        <taxon>Diphyllobothriidae</taxon>
        <taxon>Schistocephalus</taxon>
    </lineage>
</organism>
<evidence type="ECO:0000313" key="3">
    <source>
        <dbReference type="Proteomes" id="UP000275846"/>
    </source>
</evidence>
<sequence>MIFAAHQLQEKCQEMRTHLYTIFVDPMKAFDTVNRDGRWKVLQKFGCPERFTHMVRQLHDGMTACVTDNGTVSEGLRTGPLCYADGRLPRRILRDLHRLRYGRPTPQPTADALPLASPQPTTTYFSSLTTAHSMQRQKRKCKGAWTSSPQAPPILD</sequence>
<accession>A0A183SR67</accession>